<organism evidence="1 2">
    <name type="scientific">Caulobacter phage Ccr32</name>
    <dbReference type="NCBI Taxonomy" id="1959738"/>
    <lineage>
        <taxon>Viruses</taxon>
        <taxon>Duplodnaviria</taxon>
        <taxon>Heunggongvirae</taxon>
        <taxon>Uroviricota</taxon>
        <taxon>Caudoviricetes</taxon>
        <taxon>Jeanschmidtviridae</taxon>
        <taxon>Shapirovirus</taxon>
        <taxon>Shapirovirus cbk</taxon>
    </lineage>
</organism>
<evidence type="ECO:0000313" key="2">
    <source>
        <dbReference type="Proteomes" id="UP000222485"/>
    </source>
</evidence>
<dbReference type="InterPro" id="IPR045677">
    <property type="entry name" value="DUF6197"/>
</dbReference>
<dbReference type="Pfam" id="PF19698">
    <property type="entry name" value="DUF6197"/>
    <property type="match status" value="1"/>
</dbReference>
<proteinExistence type="predicted"/>
<evidence type="ECO:0000313" key="1">
    <source>
        <dbReference type="EMBL" id="ARB15205.1"/>
    </source>
</evidence>
<accession>A0A1V0EE66</accession>
<name>A0A1V0EE66_9CAUD</name>
<reference evidence="2" key="1">
    <citation type="journal article" date="2017" name="Curr. Microbiol.">
        <title>Genomic Diversity of Type B3 Bacteriophages of Caulobacter crescentus.</title>
        <authorList>
            <person name="Ash K.T."/>
            <person name="Drake K.M."/>
            <person name="Gibbs W.S."/>
            <person name="Ely B."/>
        </authorList>
    </citation>
    <scope>NUCLEOTIDE SEQUENCE [LARGE SCALE GENOMIC DNA]</scope>
</reference>
<gene>
    <name evidence="1" type="ORF">Ccr32_gp287</name>
</gene>
<dbReference type="EMBL" id="KY555146">
    <property type="protein sequence ID" value="ARB15205.1"/>
    <property type="molecule type" value="Genomic_DNA"/>
</dbReference>
<protein>
    <submittedName>
        <fullName evidence="1">Uncharacterized protein</fullName>
    </submittedName>
</protein>
<dbReference type="Proteomes" id="UP000222485">
    <property type="component" value="Genome"/>
</dbReference>
<sequence length="126" mass="13438">MITPVQQILTDAAVLLEERGWGQGNDTIRTADQGGAMCLNLALGAAPNEDLATFRAAQYALINHLGLEVVTEYDRFAGLMREMPGVTLVNWNDAPGRTAREVIDALRATALSVVVDALAAAEEVMA</sequence>